<organism evidence="15 16">
    <name type="scientific">Enterococcus durans</name>
    <dbReference type="NCBI Taxonomy" id="53345"/>
    <lineage>
        <taxon>Bacteria</taxon>
        <taxon>Bacillati</taxon>
        <taxon>Bacillota</taxon>
        <taxon>Bacilli</taxon>
        <taxon>Lactobacillales</taxon>
        <taxon>Enterococcaceae</taxon>
        <taxon>Enterococcus</taxon>
    </lineage>
</organism>
<dbReference type="HAMAP" id="MF_01925">
    <property type="entry name" value="P5C_reductase"/>
    <property type="match status" value="1"/>
</dbReference>
<feature type="domain" description="Pyrroline-5-carboxylate reductase dimerisation" evidence="14">
    <location>
        <begin position="160"/>
        <end position="264"/>
    </location>
</feature>
<evidence type="ECO:0000256" key="9">
    <source>
        <dbReference type="HAMAP-Rule" id="MF_01925"/>
    </source>
</evidence>
<feature type="domain" description="Pyrroline-5-carboxylate reductase catalytic N-terminal" evidence="13">
    <location>
        <begin position="2"/>
        <end position="96"/>
    </location>
</feature>
<comment type="similarity">
    <text evidence="2 9 12">Belongs to the pyrroline-5-carboxylate reductase family.</text>
</comment>
<dbReference type="InterPro" id="IPR036291">
    <property type="entry name" value="NAD(P)-bd_dom_sf"/>
</dbReference>
<dbReference type="Proteomes" id="UP000252797">
    <property type="component" value="Unassembled WGS sequence"/>
</dbReference>
<evidence type="ECO:0000256" key="11">
    <source>
        <dbReference type="PIRSR" id="PIRSR000193-1"/>
    </source>
</evidence>
<comment type="caution">
    <text evidence="15">The sequence shown here is derived from an EMBL/GenBank/DDBJ whole genome shotgun (WGS) entry which is preliminary data.</text>
</comment>
<evidence type="ECO:0000256" key="5">
    <source>
        <dbReference type="ARBA" id="ARBA00022650"/>
    </source>
</evidence>
<dbReference type="GO" id="GO:0004735">
    <property type="term" value="F:pyrroline-5-carboxylate reductase activity"/>
    <property type="evidence" value="ECO:0007669"/>
    <property type="project" value="UniProtKB-UniRule"/>
</dbReference>
<name>A0A367CA46_9ENTE</name>
<accession>A0A367CA46</accession>
<dbReference type="Pfam" id="PF14748">
    <property type="entry name" value="P5CR_dimer"/>
    <property type="match status" value="1"/>
</dbReference>
<dbReference type="FunFam" id="1.10.3730.10:FF:000001">
    <property type="entry name" value="Pyrroline-5-carboxylate reductase"/>
    <property type="match status" value="1"/>
</dbReference>
<dbReference type="RefSeq" id="WP_113846353.1">
    <property type="nucleotide sequence ID" value="NZ_LEPB01000007.1"/>
</dbReference>
<evidence type="ECO:0000256" key="12">
    <source>
        <dbReference type="RuleBase" id="RU003903"/>
    </source>
</evidence>
<dbReference type="SUPFAM" id="SSF51735">
    <property type="entry name" value="NAD(P)-binding Rossmann-fold domains"/>
    <property type="match status" value="1"/>
</dbReference>
<evidence type="ECO:0000256" key="4">
    <source>
        <dbReference type="ARBA" id="ARBA00022605"/>
    </source>
</evidence>
<dbReference type="PROSITE" id="PS00521">
    <property type="entry name" value="P5CR"/>
    <property type="match status" value="1"/>
</dbReference>
<dbReference type="InterPro" id="IPR008927">
    <property type="entry name" value="6-PGluconate_DH-like_C_sf"/>
</dbReference>
<reference evidence="15 16" key="1">
    <citation type="submission" date="2015-06" db="EMBL/GenBank/DDBJ databases">
        <title>The Genome Sequence of Enterococcus durans 4EA1.</title>
        <authorList>
            <consortium name="The Broad Institute Genomics Platform"/>
            <consortium name="The Broad Institute Genome Sequencing Center for Infectious Disease"/>
            <person name="Earl A.M."/>
            <person name="Van Tyne D."/>
            <person name="Lebreton F."/>
            <person name="Saavedra J.T."/>
            <person name="Gilmore M.S."/>
            <person name="Manson Mcguire A."/>
            <person name="Clock S."/>
            <person name="Crupain M."/>
            <person name="Rangan U."/>
            <person name="Young S."/>
            <person name="Abouelleil A."/>
            <person name="Cao P."/>
            <person name="Chapman S.B."/>
            <person name="Griggs A."/>
            <person name="Priest M."/>
            <person name="Shea T."/>
            <person name="Wortman J."/>
            <person name="Nusbaum C."/>
            <person name="Birren B."/>
        </authorList>
    </citation>
    <scope>NUCLEOTIDE SEQUENCE [LARGE SCALE GENOMIC DNA]</scope>
    <source>
        <strain evidence="15 16">4EA1</strain>
    </source>
</reference>
<keyword evidence="5 9" id="KW-0641">Proline biosynthesis</keyword>
<dbReference type="EMBL" id="LEPB01000007">
    <property type="protein sequence ID" value="RCA09539.1"/>
    <property type="molecule type" value="Genomic_DNA"/>
</dbReference>
<sequence length="267" mass="28452">MKIGFIGTGNMAQAIINGLLEKGTVAKEDIFVSSGHYENAKRFADKIGVTACKSNQEVAEQVETILLAVKPKIIDQVLKDLRSYSKKRLFISIASGKAISDLTESLNNPDAKIIRVMPNVNVSVGAGVSAICKSRTVTDSELKQATDIFEAIGSVYQLAEDDFSTFIGLAGSSPAFIYMLIDAMGRAGVLNGLPKKMATEIATKAIMGSCQKFLASDENPWELVDQVSSPGGTTVAGVVALEEAGFIPAIIKGINTTIEKDLEMLDK</sequence>
<dbReference type="InterPro" id="IPR053790">
    <property type="entry name" value="P5CR-like_CS"/>
</dbReference>
<comment type="function">
    <text evidence="8 9">Catalyzes the reduction of 1-pyrroline-5-carboxylate (PCA) to L-proline.</text>
</comment>
<keyword evidence="3 9" id="KW-0963">Cytoplasm</keyword>
<dbReference type="EC" id="1.5.1.2" evidence="9 10"/>
<evidence type="ECO:0000256" key="10">
    <source>
        <dbReference type="NCBIfam" id="TIGR00112"/>
    </source>
</evidence>
<feature type="binding site" evidence="11">
    <location>
        <position position="34"/>
    </location>
    <ligand>
        <name>NADP(+)</name>
        <dbReference type="ChEBI" id="CHEBI:58349"/>
    </ligand>
</feature>
<dbReference type="PIRSF" id="PIRSF000193">
    <property type="entry name" value="Pyrrol-5-carb_rd"/>
    <property type="match status" value="1"/>
</dbReference>
<evidence type="ECO:0000259" key="14">
    <source>
        <dbReference type="Pfam" id="PF14748"/>
    </source>
</evidence>
<dbReference type="Gene3D" id="1.10.3730.10">
    <property type="entry name" value="ProC C-terminal domain-like"/>
    <property type="match status" value="1"/>
</dbReference>
<dbReference type="InterPro" id="IPR028939">
    <property type="entry name" value="P5C_Rdtase_cat_N"/>
</dbReference>
<dbReference type="UniPathway" id="UPA00098">
    <property type="reaction ID" value="UER00361"/>
</dbReference>
<evidence type="ECO:0000313" key="16">
    <source>
        <dbReference type="Proteomes" id="UP000252797"/>
    </source>
</evidence>
<evidence type="ECO:0000256" key="8">
    <source>
        <dbReference type="ARBA" id="ARBA00058118"/>
    </source>
</evidence>
<dbReference type="STRING" id="53345.LIU_02110"/>
<keyword evidence="6 9" id="KW-0521">NADP</keyword>
<dbReference type="PANTHER" id="PTHR11645:SF0">
    <property type="entry name" value="PYRROLINE-5-CARBOXYLATE REDUCTASE 3"/>
    <property type="match status" value="1"/>
</dbReference>
<evidence type="ECO:0000259" key="13">
    <source>
        <dbReference type="Pfam" id="PF03807"/>
    </source>
</evidence>
<dbReference type="AlphaFoldDB" id="A0A367CA46"/>
<evidence type="ECO:0000256" key="3">
    <source>
        <dbReference type="ARBA" id="ARBA00022490"/>
    </source>
</evidence>
<feature type="binding site" evidence="11">
    <location>
        <position position="55"/>
    </location>
    <ligand>
        <name>NADPH</name>
        <dbReference type="ChEBI" id="CHEBI:57783"/>
    </ligand>
</feature>
<keyword evidence="4 9" id="KW-0028">Amino-acid biosynthesis</keyword>
<dbReference type="GO" id="GO:0005737">
    <property type="term" value="C:cytoplasm"/>
    <property type="evidence" value="ECO:0007669"/>
    <property type="project" value="UniProtKB-SubCell"/>
</dbReference>
<dbReference type="GO" id="GO:0055129">
    <property type="term" value="P:L-proline biosynthetic process"/>
    <property type="evidence" value="ECO:0007669"/>
    <property type="project" value="UniProtKB-UniRule"/>
</dbReference>
<feature type="binding site" evidence="11">
    <location>
        <begin position="68"/>
        <end position="71"/>
    </location>
    <ligand>
        <name>NADP(+)</name>
        <dbReference type="ChEBI" id="CHEBI:58349"/>
    </ligand>
</feature>
<dbReference type="SUPFAM" id="SSF48179">
    <property type="entry name" value="6-phosphogluconate dehydrogenase C-terminal domain-like"/>
    <property type="match status" value="1"/>
</dbReference>
<dbReference type="NCBIfam" id="TIGR00112">
    <property type="entry name" value="proC"/>
    <property type="match status" value="1"/>
</dbReference>
<proteinExistence type="inferred from homology"/>
<comment type="catalytic activity">
    <reaction evidence="9 12">
        <text>L-proline + NADP(+) = (S)-1-pyrroline-5-carboxylate + NADPH + 2 H(+)</text>
        <dbReference type="Rhea" id="RHEA:14109"/>
        <dbReference type="ChEBI" id="CHEBI:15378"/>
        <dbReference type="ChEBI" id="CHEBI:17388"/>
        <dbReference type="ChEBI" id="CHEBI:57783"/>
        <dbReference type="ChEBI" id="CHEBI:58349"/>
        <dbReference type="ChEBI" id="CHEBI:60039"/>
        <dbReference type="EC" id="1.5.1.2"/>
    </reaction>
</comment>
<comment type="pathway">
    <text evidence="9 12">Amino-acid biosynthesis; L-proline biosynthesis; L-proline from L-glutamate 5-semialdehyde: step 1/1.</text>
</comment>
<evidence type="ECO:0000256" key="2">
    <source>
        <dbReference type="ARBA" id="ARBA00005525"/>
    </source>
</evidence>
<evidence type="ECO:0000313" key="15">
    <source>
        <dbReference type="EMBL" id="RCA09539.1"/>
    </source>
</evidence>
<dbReference type="PANTHER" id="PTHR11645">
    <property type="entry name" value="PYRROLINE-5-CARBOXYLATE REDUCTASE"/>
    <property type="match status" value="1"/>
</dbReference>
<dbReference type="Gene3D" id="3.40.50.720">
    <property type="entry name" value="NAD(P)-binding Rossmann-like Domain"/>
    <property type="match status" value="1"/>
</dbReference>
<dbReference type="Pfam" id="PF03807">
    <property type="entry name" value="F420_oxidored"/>
    <property type="match status" value="1"/>
</dbReference>
<evidence type="ECO:0000256" key="7">
    <source>
        <dbReference type="ARBA" id="ARBA00023002"/>
    </source>
</evidence>
<comment type="subcellular location">
    <subcellularLocation>
        <location evidence="1 9">Cytoplasm</location>
    </subcellularLocation>
</comment>
<feature type="binding site" evidence="11">
    <location>
        <begin position="6"/>
        <end position="11"/>
    </location>
    <ligand>
        <name>NADP(+)</name>
        <dbReference type="ChEBI" id="CHEBI:58349"/>
    </ligand>
</feature>
<protein>
    <recommendedName>
        <fullName evidence="9 10">Pyrroline-5-carboxylate reductase</fullName>
        <shortName evidence="9">P5C reductase</shortName>
        <shortName evidence="9">P5CR</shortName>
        <ecNumber evidence="9 10">1.5.1.2</ecNumber>
    </recommendedName>
    <alternativeName>
        <fullName evidence="9">PCA reductase</fullName>
    </alternativeName>
</protein>
<keyword evidence="7 9" id="KW-0560">Oxidoreductase</keyword>
<gene>
    <name evidence="9" type="primary">proC</name>
    <name evidence="15" type="ORF">EA71_02856</name>
</gene>
<evidence type="ECO:0000256" key="1">
    <source>
        <dbReference type="ARBA" id="ARBA00004496"/>
    </source>
</evidence>
<dbReference type="InterPro" id="IPR029036">
    <property type="entry name" value="P5CR_dimer"/>
</dbReference>
<dbReference type="FunFam" id="3.40.50.720:FF:000190">
    <property type="entry name" value="Pyrroline-5-carboxylate reductase"/>
    <property type="match status" value="1"/>
</dbReference>
<dbReference type="InterPro" id="IPR000304">
    <property type="entry name" value="Pyrroline-COOH_reductase"/>
</dbReference>
<comment type="catalytic activity">
    <reaction evidence="9">
        <text>L-proline + NAD(+) = (S)-1-pyrroline-5-carboxylate + NADH + 2 H(+)</text>
        <dbReference type="Rhea" id="RHEA:14105"/>
        <dbReference type="ChEBI" id="CHEBI:15378"/>
        <dbReference type="ChEBI" id="CHEBI:17388"/>
        <dbReference type="ChEBI" id="CHEBI:57540"/>
        <dbReference type="ChEBI" id="CHEBI:57945"/>
        <dbReference type="ChEBI" id="CHEBI:60039"/>
        <dbReference type="EC" id="1.5.1.2"/>
    </reaction>
</comment>
<evidence type="ECO:0000256" key="6">
    <source>
        <dbReference type="ARBA" id="ARBA00022857"/>
    </source>
</evidence>